<dbReference type="STRING" id="1457154.CAPSK01_000338"/>
<proteinExistence type="predicted"/>
<dbReference type="Gene3D" id="3.40.50.1820">
    <property type="entry name" value="alpha/beta hydrolase"/>
    <property type="match status" value="1"/>
</dbReference>
<accession>A0A084Y5E8</accession>
<sequence>MVQYYLSPPVDEVHLAQEVAPLVRSFDGAVPGVERLIELTREHGLDVSTMALYEALRTAPANADFLSRIDAEPIVTASGPAGAKILVIPALFYRHYPEVGGDAALSIGIAGACGFAVETIPILSLGTVTENACIIRDHLEREQAERVWLLTASKGAADFRAYLQHHAGAAVIDRIAGWINICGLVEGCDLADFDIATPARRLKFQAICRAFGSRFDLLRELSTTHDYWREPLRLPPHLKVFNLSAIPLPSHIHKSLINRYRAIRDRGPNDGMVACRRTVIDAGLTIPFLGYDHFFRGPHIAPVLYRFFNYLRRQ</sequence>
<dbReference type="RefSeq" id="WP_034921342.1">
    <property type="nucleotide sequence ID" value="NZ_JDSS02000006.1"/>
</dbReference>
<evidence type="ECO:0000313" key="2">
    <source>
        <dbReference type="Proteomes" id="UP000019812"/>
    </source>
</evidence>
<gene>
    <name evidence="1" type="ORF">CAPSK01_000338</name>
</gene>
<dbReference type="EMBL" id="JDSS02000006">
    <property type="protein sequence ID" value="KFB69942.1"/>
    <property type="molecule type" value="Genomic_DNA"/>
</dbReference>
<name>A0A084Y5E8_9PROT</name>
<reference evidence="1 2" key="1">
    <citation type="submission" date="2014-07" db="EMBL/GenBank/DDBJ databases">
        <title>Expanding our view of genomic diversity in Candidatus Accumulibacter clades.</title>
        <authorList>
            <person name="Skennerton C.T."/>
            <person name="Barr J.J."/>
            <person name="Slater F.R."/>
            <person name="Bond P.L."/>
            <person name="Tyson G.W."/>
        </authorList>
    </citation>
    <scope>NUCLEOTIDE SEQUENCE [LARGE SCALE GENOMIC DNA]</scope>
    <source>
        <strain evidence="2">SK-01</strain>
    </source>
</reference>
<dbReference type="Proteomes" id="UP000019812">
    <property type="component" value="Unassembled WGS sequence"/>
</dbReference>
<evidence type="ECO:0000313" key="1">
    <source>
        <dbReference type="EMBL" id="KFB69942.1"/>
    </source>
</evidence>
<dbReference type="AlphaFoldDB" id="A0A084Y5E8"/>
<dbReference type="InterPro" id="IPR029058">
    <property type="entry name" value="AB_hydrolase_fold"/>
</dbReference>
<protein>
    <submittedName>
        <fullName evidence="1">Uncharacterized protein</fullName>
    </submittedName>
</protein>
<organism evidence="1 2">
    <name type="scientific">Candidatus Accumulibacter vicinus</name>
    <dbReference type="NCBI Taxonomy" id="2954382"/>
    <lineage>
        <taxon>Bacteria</taxon>
        <taxon>Pseudomonadati</taxon>
        <taxon>Pseudomonadota</taxon>
        <taxon>Betaproteobacteria</taxon>
        <taxon>Candidatus Accumulibacter</taxon>
    </lineage>
</organism>
<comment type="caution">
    <text evidence="1">The sequence shown here is derived from an EMBL/GenBank/DDBJ whole genome shotgun (WGS) entry which is preliminary data.</text>
</comment>